<dbReference type="Proteomes" id="UP001501081">
    <property type="component" value="Unassembled WGS sequence"/>
</dbReference>
<gene>
    <name evidence="1" type="ORF">GCM10022246_25930</name>
</gene>
<name>A0ABP7PWY3_9SPHI</name>
<dbReference type="InterPro" id="IPR014710">
    <property type="entry name" value="RmlC-like_jellyroll"/>
</dbReference>
<protein>
    <recommendedName>
        <fullName evidence="3">cAMP-binding domain of CRP or a regulatory subunit of cAMP-dependent protein kinases</fullName>
    </recommendedName>
</protein>
<keyword evidence="2" id="KW-1185">Reference proteome</keyword>
<accession>A0ABP7PWY3</accession>
<dbReference type="InterPro" id="IPR018490">
    <property type="entry name" value="cNMP-bd_dom_sf"/>
</dbReference>
<organism evidence="1 2">
    <name type="scientific">Pedobacter ginsengiterrae</name>
    <dbReference type="NCBI Taxonomy" id="871696"/>
    <lineage>
        <taxon>Bacteria</taxon>
        <taxon>Pseudomonadati</taxon>
        <taxon>Bacteroidota</taxon>
        <taxon>Sphingobacteriia</taxon>
        <taxon>Sphingobacteriales</taxon>
        <taxon>Sphingobacteriaceae</taxon>
        <taxon>Pedobacter</taxon>
    </lineage>
</organism>
<dbReference type="Gene3D" id="2.60.120.10">
    <property type="entry name" value="Jelly Rolls"/>
    <property type="match status" value="1"/>
</dbReference>
<evidence type="ECO:0008006" key="3">
    <source>
        <dbReference type="Google" id="ProtNLM"/>
    </source>
</evidence>
<proteinExistence type="predicted"/>
<comment type="caution">
    <text evidence="1">The sequence shown here is derived from an EMBL/GenBank/DDBJ whole genome shotgun (WGS) entry which is preliminary data.</text>
</comment>
<dbReference type="SUPFAM" id="SSF51206">
    <property type="entry name" value="cAMP-binding domain-like"/>
    <property type="match status" value="1"/>
</dbReference>
<evidence type="ECO:0000313" key="2">
    <source>
        <dbReference type="Proteomes" id="UP001501081"/>
    </source>
</evidence>
<dbReference type="EMBL" id="BAABAK010000015">
    <property type="protein sequence ID" value="GAA3972435.1"/>
    <property type="molecule type" value="Genomic_DNA"/>
</dbReference>
<dbReference type="RefSeq" id="WP_344767693.1">
    <property type="nucleotide sequence ID" value="NZ_BAABAK010000015.1"/>
</dbReference>
<evidence type="ECO:0000313" key="1">
    <source>
        <dbReference type="EMBL" id="GAA3972435.1"/>
    </source>
</evidence>
<reference evidence="2" key="1">
    <citation type="journal article" date="2019" name="Int. J. Syst. Evol. Microbiol.">
        <title>The Global Catalogue of Microorganisms (GCM) 10K type strain sequencing project: providing services to taxonomists for standard genome sequencing and annotation.</title>
        <authorList>
            <consortium name="The Broad Institute Genomics Platform"/>
            <consortium name="The Broad Institute Genome Sequencing Center for Infectious Disease"/>
            <person name="Wu L."/>
            <person name="Ma J."/>
        </authorList>
    </citation>
    <scope>NUCLEOTIDE SEQUENCE [LARGE SCALE GENOMIC DNA]</scope>
    <source>
        <strain evidence="2">JCM 17338</strain>
    </source>
</reference>
<sequence length="196" mass="22688">MGTSFQNFIDYLNQFHDVSDQLTDYLQASVRETVYPKNHTILQAGKYPKELNYIVSGCARVYRYDEVTAEELTLWFYTSTQLILPLSGPDTLSKWFITMEQKTTVISISHIHLKYLHVLFPEYHFINRGFLELMISLLSEHLDMVQHQKYAEGYLQTMQENPGIFQSGTLRNIASFLGMSESTLKHIKYEGSAKGI</sequence>